<evidence type="ECO:0000256" key="1">
    <source>
        <dbReference type="SAM" id="MobiDB-lite"/>
    </source>
</evidence>
<dbReference type="AlphaFoldDB" id="A0A8H5EVK2"/>
<feature type="region of interest" description="Disordered" evidence="1">
    <location>
        <begin position="154"/>
        <end position="188"/>
    </location>
</feature>
<feature type="domain" description="HAM1-like N-terminal" evidence="3">
    <location>
        <begin position="7"/>
        <end position="224"/>
    </location>
</feature>
<organism evidence="4 5">
    <name type="scientific">Psilocybe cf. subviscida</name>
    <dbReference type="NCBI Taxonomy" id="2480587"/>
    <lineage>
        <taxon>Eukaryota</taxon>
        <taxon>Fungi</taxon>
        <taxon>Dikarya</taxon>
        <taxon>Basidiomycota</taxon>
        <taxon>Agaricomycotina</taxon>
        <taxon>Agaricomycetes</taxon>
        <taxon>Agaricomycetidae</taxon>
        <taxon>Agaricales</taxon>
        <taxon>Agaricineae</taxon>
        <taxon>Strophariaceae</taxon>
        <taxon>Psilocybe</taxon>
    </lineage>
</organism>
<protein>
    <submittedName>
        <fullName evidence="4">Uncharacterized protein</fullName>
    </submittedName>
</protein>
<feature type="compositionally biased region" description="Basic and acidic residues" evidence="1">
    <location>
        <begin position="158"/>
        <end position="188"/>
    </location>
</feature>
<dbReference type="InterPro" id="IPR045967">
    <property type="entry name" value="HAM1-like_N"/>
</dbReference>
<dbReference type="Pfam" id="PF19343">
    <property type="entry name" value="HAM1_N"/>
    <property type="match status" value="2"/>
</dbReference>
<reference evidence="4 5" key="1">
    <citation type="journal article" date="2020" name="ISME J.">
        <title>Uncovering the hidden diversity of litter-decomposition mechanisms in mushroom-forming fungi.</title>
        <authorList>
            <person name="Floudas D."/>
            <person name="Bentzer J."/>
            <person name="Ahren D."/>
            <person name="Johansson T."/>
            <person name="Persson P."/>
            <person name="Tunlid A."/>
        </authorList>
    </citation>
    <scope>NUCLEOTIDE SEQUENCE [LARGE SCALE GENOMIC DNA]</scope>
    <source>
        <strain evidence="4 5">CBS 101986</strain>
    </source>
</reference>
<dbReference type="OrthoDB" id="19394at2759"/>
<accession>A0A8H5EVK2</accession>
<gene>
    <name evidence="4" type="ORF">D9619_013005</name>
</gene>
<dbReference type="PANTHER" id="PTHR31138:SF1">
    <property type="entry name" value="PDZ DOMAIN-CONTAINING PROTEIN"/>
    <property type="match status" value="1"/>
</dbReference>
<evidence type="ECO:0000259" key="3">
    <source>
        <dbReference type="Pfam" id="PF19343"/>
    </source>
</evidence>
<sequence>MEKSSSVLAAFEAGKLPSTQQVNNFIDWLNDVGIAQVEPSAQGELSTQGRVLAQDLRAVLDAYKQFGQDKNADNILQKAIWHLTEGDLTVTEEAEANKDQALQDLDAIRRSLRSLLSVIWTSISSEGSSLFQDIFSAIRLSLADAAELIEQQAGSAKEGLRTVEGEVQDGKRDTLGRDKQRLEEEKDPKVAWQHGMDTVKNAGTSVIGTVQESSATIEEKAEQTSQRLNEAFYKITDKAQSDPKYGKALDTIFDILQKRLNAMINSAADPNATLSTFIADPTPEQHIPKALSLLREFVERLANHSMEPLIKTLRAASASIAKDDDLKKWFDDFFATTRRALSEQDFARSDEATQKRKELRIRWRTQMEKDATWKDAVDKVKIELSKFDEGLRNDKDLNAIKDANAQLGADIETGLVRVGKVAGDKAADVAESVTEHAIDQAGGIQAAVEQATWFWQDLFKVYLPKFLSKMRDVPIPRTEYKDSEIEFVLENLDISSFNILPSHVYIRNIMDVDIQTSANPETPSHTKYGTLTHIKIQALQLALDDVSFWYLDKTASALGPSEFTGLLGLKLPEKGIDVDLKVRLIPVDIKGKNSRQEKRHFHVIERCSVSISDDVAIDVRDSNHTVIMALFRPIMVTRLREALEKTLTEQLHAAMDYADGVAYDVSERKEVFADTGLGAGSSLLAALWSELGKLERESRAGPFEMDWQATGTGVIVEQRKTVGADELGEGGRVEKTQFAMGAEPQILSGEKRGPMGTGSEPIRDKLARVGEEYGVTDALKKADRRVSAMDVDLGVGGDVDAQGVKENVKEAAGIVQDKAQGLVREGKRQVQGFRKSVDRKVELERGREGWESAAFDV</sequence>
<feature type="domain" description="HAM1-like N-terminal" evidence="3">
    <location>
        <begin position="454"/>
        <end position="582"/>
    </location>
</feature>
<evidence type="ECO:0000313" key="5">
    <source>
        <dbReference type="Proteomes" id="UP000567179"/>
    </source>
</evidence>
<evidence type="ECO:0000313" key="4">
    <source>
        <dbReference type="EMBL" id="KAF5313902.1"/>
    </source>
</evidence>
<keyword evidence="5" id="KW-1185">Reference proteome</keyword>
<evidence type="ECO:0000259" key="2">
    <source>
        <dbReference type="Pfam" id="PF14613"/>
    </source>
</evidence>
<dbReference type="PANTHER" id="PTHR31138">
    <property type="entry name" value="CHROMOSOME 19, WHOLE GENOME SHOTGUN SEQUENCE"/>
    <property type="match status" value="1"/>
</dbReference>
<name>A0A8H5EVK2_9AGAR</name>
<dbReference type="Pfam" id="PF14613">
    <property type="entry name" value="HAM1_C"/>
    <property type="match status" value="1"/>
</dbReference>
<dbReference type="EMBL" id="JAACJJ010000046">
    <property type="protein sequence ID" value="KAF5313902.1"/>
    <property type="molecule type" value="Genomic_DNA"/>
</dbReference>
<comment type="caution">
    <text evidence="4">The sequence shown here is derived from an EMBL/GenBank/DDBJ whole genome shotgun (WGS) entry which is preliminary data.</text>
</comment>
<proteinExistence type="predicted"/>
<feature type="domain" description="HAM1-like C-terminal" evidence="2">
    <location>
        <begin position="613"/>
        <end position="692"/>
    </location>
</feature>
<dbReference type="Proteomes" id="UP000567179">
    <property type="component" value="Unassembled WGS sequence"/>
</dbReference>
<dbReference type="InterPro" id="IPR027842">
    <property type="entry name" value="HAM1-like_C"/>
</dbReference>